<dbReference type="InterPro" id="IPR014710">
    <property type="entry name" value="RmlC-like_jellyroll"/>
</dbReference>
<gene>
    <name evidence="15" type="ORF">JKP88DRAFT_270987</name>
</gene>
<evidence type="ECO:0000256" key="11">
    <source>
        <dbReference type="PIRSR" id="PIRSR605708-1"/>
    </source>
</evidence>
<evidence type="ECO:0000256" key="1">
    <source>
        <dbReference type="ARBA" id="ARBA00001962"/>
    </source>
</evidence>
<dbReference type="Pfam" id="PF04209">
    <property type="entry name" value="HgmA_C"/>
    <property type="match status" value="1"/>
</dbReference>
<dbReference type="InterPro" id="IPR046452">
    <property type="entry name" value="HgmA_N"/>
</dbReference>
<comment type="cofactor">
    <cofactor evidence="1 12">
        <name>Fe cation</name>
        <dbReference type="ChEBI" id="CHEBI:24875"/>
    </cofactor>
</comment>
<dbReference type="OrthoDB" id="1689029at2759"/>
<keyword evidence="6" id="KW-0828">Tyrosine catabolism</keyword>
<comment type="similarity">
    <text evidence="3">Belongs to the homogentisate dioxygenase family.</text>
</comment>
<evidence type="ECO:0000313" key="15">
    <source>
        <dbReference type="EMBL" id="KAG5175442.1"/>
    </source>
</evidence>
<evidence type="ECO:0000256" key="4">
    <source>
        <dbReference type="ARBA" id="ARBA00013127"/>
    </source>
</evidence>
<dbReference type="FunFam" id="2.60.120.10:FF:000034">
    <property type="entry name" value="Homogentisate 1,2-dioxygenase"/>
    <property type="match status" value="1"/>
</dbReference>
<dbReference type="GO" id="GO:0005737">
    <property type="term" value="C:cytoplasm"/>
    <property type="evidence" value="ECO:0007669"/>
    <property type="project" value="TreeGrafter"/>
</dbReference>
<dbReference type="AlphaFoldDB" id="A0A835YHI5"/>
<sequence>MAAPPSDSEYLTGWGGHLESEALPGALPRAQNNPQVCPYGLVAEQLSGTAFTVPRSMNLRSWLYRIRPSVGHSPYTLAEPEGRLLADFSSAAAANCTAEPNQLRWGPIPLPPPDKPVDFIRGLETVAGAGDAARKDGVAIHVYAVNSSMNSRAAFSNADGDMLIVPQLGTLVLKTEFGSLTVPPRSVVVVPRGIKFNVALAAAGEGEGEGERGAEGAGARGYVLEIFKGHFTLPDLGPIGSNGLANPRDIKFPKAAYDDTEEATAEPWVLTHKYMGQLFEATAAHSPFNVVAWHGNYVPFLYCLEDFCCMNSVTYDHPDPSIYTVFTAPSDEPGTAVADFVIFPPRWMVQENTFRPPWYHVNVMSEYMGMIWGSYDAKVGFQPGGSSLHPCLTAHGPDAATFAAASAAALAPTHFNSGLAFMFETGAMLRVSRRALAARNLDVDYHKCWDGIPVLFDAARRDVEVEVEVPAEFAKRG</sequence>
<dbReference type="EMBL" id="JAFCMP010000549">
    <property type="protein sequence ID" value="KAG5175442.1"/>
    <property type="molecule type" value="Genomic_DNA"/>
</dbReference>
<feature type="domain" description="Homogentisate 1,2-dioxygenase C-terminal" evidence="13">
    <location>
        <begin position="306"/>
        <end position="452"/>
    </location>
</feature>
<comment type="caution">
    <text evidence="15">The sequence shown here is derived from an EMBL/GenBank/DDBJ whole genome shotgun (WGS) entry which is preliminary data.</text>
</comment>
<proteinExistence type="inferred from homology"/>
<evidence type="ECO:0000256" key="2">
    <source>
        <dbReference type="ARBA" id="ARBA00004704"/>
    </source>
</evidence>
<dbReference type="InterPro" id="IPR011051">
    <property type="entry name" value="RmlC_Cupin_sf"/>
</dbReference>
<organism evidence="15 16">
    <name type="scientific">Tribonema minus</name>
    <dbReference type="NCBI Taxonomy" id="303371"/>
    <lineage>
        <taxon>Eukaryota</taxon>
        <taxon>Sar</taxon>
        <taxon>Stramenopiles</taxon>
        <taxon>Ochrophyta</taxon>
        <taxon>PX clade</taxon>
        <taxon>Xanthophyceae</taxon>
        <taxon>Tribonematales</taxon>
        <taxon>Tribonemataceae</taxon>
        <taxon>Tribonema</taxon>
    </lineage>
</organism>
<evidence type="ECO:0000256" key="6">
    <source>
        <dbReference type="ARBA" id="ARBA00022878"/>
    </source>
</evidence>
<feature type="binding site" evidence="12">
    <location>
        <position position="395"/>
    </location>
    <ligand>
        <name>Fe cation</name>
        <dbReference type="ChEBI" id="CHEBI:24875"/>
    </ligand>
</feature>
<dbReference type="SUPFAM" id="SSF51182">
    <property type="entry name" value="RmlC-like cupins"/>
    <property type="match status" value="1"/>
</dbReference>
<dbReference type="UniPathway" id="UPA00139">
    <property type="reaction ID" value="UER00339"/>
</dbReference>
<feature type="active site" description="Proton acceptor" evidence="11">
    <location>
        <position position="317"/>
    </location>
</feature>
<evidence type="ECO:0000313" key="16">
    <source>
        <dbReference type="Proteomes" id="UP000664859"/>
    </source>
</evidence>
<dbReference type="GO" id="GO:0006572">
    <property type="term" value="P:L-tyrosine catabolic process"/>
    <property type="evidence" value="ECO:0007669"/>
    <property type="project" value="UniProtKB-KW"/>
</dbReference>
<dbReference type="PANTHER" id="PTHR11056:SF0">
    <property type="entry name" value="HOMOGENTISATE 1,2-DIOXYGENASE"/>
    <property type="match status" value="1"/>
</dbReference>
<dbReference type="EC" id="1.13.11.5" evidence="4"/>
<dbReference type="Pfam" id="PF20510">
    <property type="entry name" value="HgmA_N"/>
    <property type="match status" value="1"/>
</dbReference>
<keyword evidence="16" id="KW-1185">Reference proteome</keyword>
<feature type="binding site" evidence="12">
    <location>
        <position position="360"/>
    </location>
    <ligand>
        <name>Fe cation</name>
        <dbReference type="ChEBI" id="CHEBI:24875"/>
    </ligand>
</feature>
<evidence type="ECO:0000259" key="13">
    <source>
        <dbReference type="Pfam" id="PF04209"/>
    </source>
</evidence>
<dbReference type="InterPro" id="IPR046451">
    <property type="entry name" value="HgmA_C"/>
</dbReference>
<dbReference type="GO" id="GO:0006559">
    <property type="term" value="P:L-phenylalanine catabolic process"/>
    <property type="evidence" value="ECO:0007669"/>
    <property type="project" value="UniProtKB-UniPathway"/>
</dbReference>
<evidence type="ECO:0000259" key="14">
    <source>
        <dbReference type="Pfam" id="PF20510"/>
    </source>
</evidence>
<evidence type="ECO:0000256" key="12">
    <source>
        <dbReference type="PIRSR" id="PIRSR605708-2"/>
    </source>
</evidence>
<evidence type="ECO:0000256" key="3">
    <source>
        <dbReference type="ARBA" id="ARBA00007757"/>
    </source>
</evidence>
<feature type="binding site" evidence="12">
    <location>
        <position position="375"/>
    </location>
    <ligand>
        <name>homogentisate</name>
        <dbReference type="ChEBI" id="CHEBI:16169"/>
    </ligand>
</feature>
<evidence type="ECO:0000256" key="9">
    <source>
        <dbReference type="ARBA" id="ARBA00023004"/>
    </source>
</evidence>
<dbReference type="Gene3D" id="2.60.120.10">
    <property type="entry name" value="Jelly Rolls"/>
    <property type="match status" value="1"/>
</dbReference>
<keyword evidence="7 15" id="KW-0223">Dioxygenase</keyword>
<name>A0A835YHI5_9STRA</name>
<feature type="binding site" evidence="12">
    <location>
        <position position="366"/>
    </location>
    <ligand>
        <name>Fe cation</name>
        <dbReference type="ChEBI" id="CHEBI:24875"/>
    </ligand>
</feature>
<feature type="binding site" evidence="12">
    <location>
        <position position="395"/>
    </location>
    <ligand>
        <name>homogentisate</name>
        <dbReference type="ChEBI" id="CHEBI:16169"/>
    </ligand>
</feature>
<comment type="pathway">
    <text evidence="2">Amino-acid degradation; L-phenylalanine degradation; acetoacetate and fumarate from L-phenylalanine: step 4/6.</text>
</comment>
<evidence type="ECO:0000256" key="5">
    <source>
        <dbReference type="ARBA" id="ARBA00022723"/>
    </source>
</evidence>
<protein>
    <recommendedName>
        <fullName evidence="4">homogentisate 1,2-dioxygenase</fullName>
        <ecNumber evidence="4">1.13.11.5</ecNumber>
    </recommendedName>
</protein>
<dbReference type="Proteomes" id="UP000664859">
    <property type="component" value="Unassembled WGS sequence"/>
</dbReference>
<dbReference type="PANTHER" id="PTHR11056">
    <property type="entry name" value="HOMOGENTISATE 1,2-DIOXYGENASE"/>
    <property type="match status" value="1"/>
</dbReference>
<keyword evidence="5 12" id="KW-0479">Metal-binding</keyword>
<keyword evidence="10" id="KW-0585">Phenylalanine catabolism</keyword>
<dbReference type="GO" id="GO:0046872">
    <property type="term" value="F:metal ion binding"/>
    <property type="evidence" value="ECO:0007669"/>
    <property type="project" value="UniProtKB-KW"/>
</dbReference>
<feature type="domain" description="Homogentisate 1,2-dioxygenase N-terminal" evidence="14">
    <location>
        <begin position="9"/>
        <end position="303"/>
    </location>
</feature>
<evidence type="ECO:0000256" key="8">
    <source>
        <dbReference type="ARBA" id="ARBA00023002"/>
    </source>
</evidence>
<dbReference type="InterPro" id="IPR005708">
    <property type="entry name" value="Homogentis_dOase"/>
</dbReference>
<reference evidence="15" key="1">
    <citation type="submission" date="2021-02" db="EMBL/GenBank/DDBJ databases">
        <title>First Annotated Genome of the Yellow-green Alga Tribonema minus.</title>
        <authorList>
            <person name="Mahan K.M."/>
        </authorList>
    </citation>
    <scope>NUCLEOTIDE SEQUENCE</scope>
    <source>
        <strain evidence="15">UTEX B ZZ1240</strain>
    </source>
</reference>
<keyword evidence="9 12" id="KW-0408">Iron</keyword>
<evidence type="ECO:0000256" key="7">
    <source>
        <dbReference type="ARBA" id="ARBA00022964"/>
    </source>
</evidence>
<accession>A0A835YHI5</accession>
<dbReference type="NCBIfam" id="TIGR01015">
    <property type="entry name" value="hmgA"/>
    <property type="match status" value="1"/>
</dbReference>
<keyword evidence="8" id="KW-0560">Oxidoreductase</keyword>
<dbReference type="GO" id="GO:0004411">
    <property type="term" value="F:homogentisate 1,2-dioxygenase activity"/>
    <property type="evidence" value="ECO:0007669"/>
    <property type="project" value="UniProtKB-EC"/>
</dbReference>
<evidence type="ECO:0000256" key="10">
    <source>
        <dbReference type="ARBA" id="ARBA00023232"/>
    </source>
</evidence>